<reference evidence="2" key="1">
    <citation type="submission" date="2022-09" db="EMBL/GenBank/DDBJ databases">
        <title>Shewanella sp. KJ10-1 sp.nov, isolated from marine algae.</title>
        <authorList>
            <person name="Butt M."/>
            <person name="Lee J.K."/>
            <person name="Kim J.M."/>
            <person name="Choi D.G."/>
        </authorList>
    </citation>
    <scope>NUCLEOTIDE SEQUENCE</scope>
    <source>
        <strain evidence="2">KJ10-1</strain>
    </source>
</reference>
<dbReference type="Proteomes" id="UP001431192">
    <property type="component" value="Unassembled WGS sequence"/>
</dbReference>
<feature type="transmembrane region" description="Helical" evidence="1">
    <location>
        <begin position="40"/>
        <end position="61"/>
    </location>
</feature>
<comment type="caution">
    <text evidence="2">The sequence shown here is derived from an EMBL/GenBank/DDBJ whole genome shotgun (WGS) entry which is preliminary data.</text>
</comment>
<protein>
    <submittedName>
        <fullName evidence="2">Uncharacterized protein</fullName>
    </submittedName>
</protein>
<keyword evidence="1" id="KW-1133">Transmembrane helix</keyword>
<keyword evidence="1" id="KW-0472">Membrane</keyword>
<name>A0ABT2P1S2_9GAMM</name>
<sequence>MTLNEAFFYGVIGGSLPEVLALYNLRHLAKGKKPVWVTSWYYWIVTLIMVLLGGATVVLYQKIGININEFMAVHLGIATPLLISTVTKEKPKID</sequence>
<accession>A0ABT2P1S2</accession>
<evidence type="ECO:0000256" key="1">
    <source>
        <dbReference type="SAM" id="Phobius"/>
    </source>
</evidence>
<gene>
    <name evidence="2" type="ORF">N4T56_07370</name>
</gene>
<feature type="transmembrane region" description="Helical" evidence="1">
    <location>
        <begin position="6"/>
        <end position="28"/>
    </location>
</feature>
<evidence type="ECO:0000313" key="2">
    <source>
        <dbReference type="EMBL" id="MCT8986346.1"/>
    </source>
</evidence>
<keyword evidence="3" id="KW-1185">Reference proteome</keyword>
<organism evidence="2 3">
    <name type="scientific">Shewanella phaeophyticola</name>
    <dbReference type="NCBI Taxonomy" id="2978345"/>
    <lineage>
        <taxon>Bacteria</taxon>
        <taxon>Pseudomonadati</taxon>
        <taxon>Pseudomonadota</taxon>
        <taxon>Gammaproteobacteria</taxon>
        <taxon>Alteromonadales</taxon>
        <taxon>Shewanellaceae</taxon>
        <taxon>Shewanella</taxon>
    </lineage>
</organism>
<dbReference type="RefSeq" id="WP_261732763.1">
    <property type="nucleotide sequence ID" value="NZ_JAODOQ010000001.1"/>
</dbReference>
<proteinExistence type="predicted"/>
<dbReference type="EMBL" id="JAODOQ010000001">
    <property type="protein sequence ID" value="MCT8986346.1"/>
    <property type="molecule type" value="Genomic_DNA"/>
</dbReference>
<keyword evidence="1" id="KW-0812">Transmembrane</keyword>
<evidence type="ECO:0000313" key="3">
    <source>
        <dbReference type="Proteomes" id="UP001431192"/>
    </source>
</evidence>